<keyword evidence="4" id="KW-0963">Cytoplasm</keyword>
<evidence type="ECO:0000256" key="3">
    <source>
        <dbReference type="ARBA" id="ARBA00019114"/>
    </source>
</evidence>
<dbReference type="InterPro" id="IPR004013">
    <property type="entry name" value="PHP_dom"/>
</dbReference>
<evidence type="ECO:0000256" key="1">
    <source>
        <dbReference type="ARBA" id="ARBA00004496"/>
    </source>
</evidence>
<feature type="domain" description="Polymerase/histidinol phosphatase N-terminal" evidence="10">
    <location>
        <begin position="4"/>
        <end position="71"/>
    </location>
</feature>
<protein>
    <recommendedName>
        <fullName evidence="3">DNA polymerase III subunit alpha</fullName>
        <ecNumber evidence="2">2.7.7.7</ecNumber>
    </recommendedName>
</protein>
<dbReference type="Gene3D" id="1.10.150.870">
    <property type="match status" value="1"/>
</dbReference>
<evidence type="ECO:0000256" key="2">
    <source>
        <dbReference type="ARBA" id="ARBA00012417"/>
    </source>
</evidence>
<dbReference type="Pfam" id="PF01336">
    <property type="entry name" value="tRNA_anti-codon"/>
    <property type="match status" value="1"/>
</dbReference>
<sequence length="1210" mass="134307">MSFVHLSVHSEYSLHDSLIGVGDLMEKVKEHGMPAVAVTDDTNLFAAIKHFKGGTGAGVKPILGAQVRLPSTSLQGSLMTVLCKDNEGYRALTEIISRGYREGVRGVEGSPRIPLEWFEGYGQHLIALSGGREGDIGRYLLGGRVNEARQLLDSCKAIFGDNYYLELQRIGQPMDDRYVTAAVDLAIDTDTLVVATNPARFLESKDFSSHEVRVAIAQKRTVRDVRDDRIAPCTVHQYLKSAEEMAELFSDIPEALENTLRIAAQCNVEITLGKSVLPRFPAPDGMSEAEYLEKISREGLEARLKSYFKTPEAIAEVRTEYEDRLAFELGVINKMGFPGYFLIVADFIQWAKRNDIPVGPGRGSGAGSLVAYSCGITDLNPIPYSLLFERFLNPERVSMPDFDIDFCMDRRDEVIEYVAQTYGRESVSQIVTFGTMAARSVVRDACRALSFPYPVGDAIAREIPEGPDVSLADSIAGSATLQLMLAQKLEGWEILAHALALEGRARQTGKHAGGVVIADTKLTDYTATMRDVDGTGLVSQFDKDDVEAAGLVKFDFLGLRNLTIIHQAVKTINRDLKAKGLPELNIDDIPLDDKPTYDLIQRCETTAVFQLESAGMKKLIKAMRPDCIEDLIALVALFRPGPLQSGMVEDFIDRKHGRQEISYPHPSYQYEGLEPALKPTYGIILYQEQVMQIAQVMSGYTLGGADMLRRAMGKKKPEEMALQRGSFVEGAVKNGHTEHLAGQIFDLVEKFAGYGFNKSHSAAYALVAYQTAYLKAHYPAAFMAAVLSSDMDKTEKVVRFVHETRMMGLEVLPPSANHSNWEFTSQQGKVYYGLGAIKGFGENAARAYLAERDARGTYKDLEDFMFRNNLMKSTAKNCIDAGMLDFTGISRVELREVSDAAVAAGKQVRKSQHQGSLFDMEIPMARIEVDPEVEEWTRLQGERRVLGMCLTGHPYDRYRDKTLGALSGTLAQVMDNLTDKSIEDKDRLRSVSLAGLMTEVEVKLDSRGNWAIFKLDDGTDRITCKIFAKNYHELQSFIADDNLVFIKAYAKVDPKEGYVNFLVNEVQLLDNYLENQKGQVVIKLPEGANFFREMAKIHGLDKLNDEGAIRVYMQVGQGGELQELPIPPISANGPAMKELKKFWGADVHVEFIKQTKTRSYNRSADVQTAADVADPVAERARIRMELEKELLAAKEVMAASKERQETAPAP</sequence>
<dbReference type="InterPro" id="IPR016195">
    <property type="entry name" value="Pol/histidinol_Pase-like"/>
</dbReference>
<dbReference type="PANTHER" id="PTHR32294:SF0">
    <property type="entry name" value="DNA POLYMERASE III SUBUNIT ALPHA"/>
    <property type="match status" value="1"/>
</dbReference>
<evidence type="ECO:0000256" key="5">
    <source>
        <dbReference type="ARBA" id="ARBA00022679"/>
    </source>
</evidence>
<dbReference type="GO" id="GO:0006260">
    <property type="term" value="P:DNA replication"/>
    <property type="evidence" value="ECO:0007669"/>
    <property type="project" value="UniProtKB-KW"/>
</dbReference>
<dbReference type="SMART" id="SM00481">
    <property type="entry name" value="POLIIIAc"/>
    <property type="match status" value="1"/>
</dbReference>
<dbReference type="SUPFAM" id="SSF89550">
    <property type="entry name" value="PHP domain-like"/>
    <property type="match status" value="1"/>
</dbReference>
<dbReference type="InterPro" id="IPR040982">
    <property type="entry name" value="DNA_pol3_finger"/>
</dbReference>
<keyword evidence="6 11" id="KW-0548">Nucleotidyltransferase</keyword>
<dbReference type="InterPro" id="IPR041931">
    <property type="entry name" value="DNA_pol3_alpha_thumb_dom"/>
</dbReference>
<dbReference type="InterPro" id="IPR011708">
    <property type="entry name" value="DNA_pol3_alpha_NTPase_dom"/>
</dbReference>
<dbReference type="CDD" id="cd07433">
    <property type="entry name" value="PHP_PolIIIA_DnaE1"/>
    <property type="match status" value="1"/>
</dbReference>
<comment type="subcellular location">
    <subcellularLocation>
        <location evidence="1">Cytoplasm</location>
    </subcellularLocation>
</comment>
<dbReference type="InterPro" id="IPR004805">
    <property type="entry name" value="DnaE2/DnaE/PolC"/>
</dbReference>
<evidence type="ECO:0000256" key="4">
    <source>
        <dbReference type="ARBA" id="ARBA00022490"/>
    </source>
</evidence>
<evidence type="ECO:0000259" key="10">
    <source>
        <dbReference type="SMART" id="SM00481"/>
    </source>
</evidence>
<dbReference type="AlphaFoldDB" id="A0A7W7KF38"/>
<dbReference type="GO" id="GO:0005737">
    <property type="term" value="C:cytoplasm"/>
    <property type="evidence" value="ECO:0007669"/>
    <property type="project" value="UniProtKB-SubCell"/>
</dbReference>
<dbReference type="InterPro" id="IPR003141">
    <property type="entry name" value="Pol/His_phosphatase_N"/>
</dbReference>
<dbReference type="Gene3D" id="3.20.20.140">
    <property type="entry name" value="Metal-dependent hydrolases"/>
    <property type="match status" value="1"/>
</dbReference>
<dbReference type="NCBIfam" id="TIGR00594">
    <property type="entry name" value="polc"/>
    <property type="match status" value="1"/>
</dbReference>
<evidence type="ECO:0000313" key="12">
    <source>
        <dbReference type="Proteomes" id="UP000566995"/>
    </source>
</evidence>
<keyword evidence="8" id="KW-0239">DNA-directed DNA polymerase</keyword>
<dbReference type="Pfam" id="PF14579">
    <property type="entry name" value="HHH_6"/>
    <property type="match status" value="1"/>
</dbReference>
<comment type="caution">
    <text evidence="11">The sequence shown here is derived from an EMBL/GenBank/DDBJ whole genome shotgun (WGS) entry which is preliminary data.</text>
</comment>
<evidence type="ECO:0000256" key="7">
    <source>
        <dbReference type="ARBA" id="ARBA00022705"/>
    </source>
</evidence>
<dbReference type="EC" id="2.7.7.7" evidence="2"/>
<evidence type="ECO:0000313" key="11">
    <source>
        <dbReference type="EMBL" id="MBB4861360.1"/>
    </source>
</evidence>
<dbReference type="NCBIfam" id="NF004226">
    <property type="entry name" value="PRK05673.1"/>
    <property type="match status" value="1"/>
</dbReference>
<accession>A0A7W7KF38</accession>
<dbReference type="Pfam" id="PF17657">
    <property type="entry name" value="DNA_pol3_finger"/>
    <property type="match status" value="1"/>
</dbReference>
<dbReference type="Pfam" id="PF07733">
    <property type="entry name" value="DNA_pol3_alpha"/>
    <property type="match status" value="1"/>
</dbReference>
<reference evidence="11 12" key="1">
    <citation type="submission" date="2020-08" db="EMBL/GenBank/DDBJ databases">
        <title>Functional genomics of gut bacteria from endangered species of beetles.</title>
        <authorList>
            <person name="Carlos-Shanley C."/>
        </authorList>
    </citation>
    <scope>NUCLEOTIDE SEQUENCE [LARGE SCALE GENOMIC DNA]</scope>
    <source>
        <strain evidence="11 12">S00179</strain>
    </source>
</reference>
<dbReference type="GO" id="GO:0003676">
    <property type="term" value="F:nucleic acid binding"/>
    <property type="evidence" value="ECO:0007669"/>
    <property type="project" value="InterPro"/>
</dbReference>
<dbReference type="EMBL" id="JACHLI010000001">
    <property type="protein sequence ID" value="MBB4861360.1"/>
    <property type="molecule type" value="Genomic_DNA"/>
</dbReference>
<dbReference type="RefSeq" id="WP_184585629.1">
    <property type="nucleotide sequence ID" value="NZ_JACHLI010000001.1"/>
</dbReference>
<dbReference type="Gene3D" id="1.10.10.1600">
    <property type="entry name" value="Bacterial DNA polymerase III alpha subunit, thumb domain"/>
    <property type="match status" value="1"/>
</dbReference>
<dbReference type="InterPro" id="IPR029460">
    <property type="entry name" value="DNAPol_HHH"/>
</dbReference>
<organism evidence="11 12">
    <name type="scientific">Pseudomonas nitroreducens</name>
    <dbReference type="NCBI Taxonomy" id="46680"/>
    <lineage>
        <taxon>Bacteria</taxon>
        <taxon>Pseudomonadati</taxon>
        <taxon>Pseudomonadota</taxon>
        <taxon>Gammaproteobacteria</taxon>
        <taxon>Pseudomonadales</taxon>
        <taxon>Pseudomonadaceae</taxon>
        <taxon>Pseudomonas</taxon>
    </lineage>
</organism>
<dbReference type="GO" id="GO:0008408">
    <property type="term" value="F:3'-5' exonuclease activity"/>
    <property type="evidence" value="ECO:0007669"/>
    <property type="project" value="InterPro"/>
</dbReference>
<name>A0A7W7KF38_PSENT</name>
<dbReference type="InterPro" id="IPR004365">
    <property type="entry name" value="NA-bd_OB_tRNA"/>
</dbReference>
<gene>
    <name evidence="11" type="ORF">HNP46_000171</name>
</gene>
<comment type="catalytic activity">
    <reaction evidence="9">
        <text>DNA(n) + a 2'-deoxyribonucleoside 5'-triphosphate = DNA(n+1) + diphosphate</text>
        <dbReference type="Rhea" id="RHEA:22508"/>
        <dbReference type="Rhea" id="RHEA-COMP:17339"/>
        <dbReference type="Rhea" id="RHEA-COMP:17340"/>
        <dbReference type="ChEBI" id="CHEBI:33019"/>
        <dbReference type="ChEBI" id="CHEBI:61560"/>
        <dbReference type="ChEBI" id="CHEBI:173112"/>
        <dbReference type="EC" id="2.7.7.7"/>
    </reaction>
</comment>
<proteinExistence type="predicted"/>
<dbReference type="PANTHER" id="PTHR32294">
    <property type="entry name" value="DNA POLYMERASE III SUBUNIT ALPHA"/>
    <property type="match status" value="1"/>
</dbReference>
<keyword evidence="7" id="KW-0235">DNA replication</keyword>
<dbReference type="InterPro" id="IPR049821">
    <property type="entry name" value="PolIIIA_DnaE1_PHP"/>
</dbReference>
<dbReference type="GO" id="GO:0003887">
    <property type="term" value="F:DNA-directed DNA polymerase activity"/>
    <property type="evidence" value="ECO:0007669"/>
    <property type="project" value="UniProtKB-KW"/>
</dbReference>
<dbReference type="Pfam" id="PF02811">
    <property type="entry name" value="PHP"/>
    <property type="match status" value="1"/>
</dbReference>
<evidence type="ECO:0000256" key="6">
    <source>
        <dbReference type="ARBA" id="ARBA00022695"/>
    </source>
</evidence>
<keyword evidence="5 11" id="KW-0808">Transferase</keyword>
<evidence type="ECO:0000256" key="9">
    <source>
        <dbReference type="ARBA" id="ARBA00049244"/>
    </source>
</evidence>
<dbReference type="Proteomes" id="UP000566995">
    <property type="component" value="Unassembled WGS sequence"/>
</dbReference>
<dbReference type="CDD" id="cd04485">
    <property type="entry name" value="DnaE_OBF"/>
    <property type="match status" value="1"/>
</dbReference>
<evidence type="ECO:0000256" key="8">
    <source>
        <dbReference type="ARBA" id="ARBA00022932"/>
    </source>
</evidence>